<dbReference type="GO" id="GO:0005737">
    <property type="term" value="C:cytoplasm"/>
    <property type="evidence" value="ECO:0007669"/>
    <property type="project" value="UniProtKB-SubCell"/>
</dbReference>
<dbReference type="Gene3D" id="3.90.870.10">
    <property type="entry name" value="DHBP synthase"/>
    <property type="match status" value="1"/>
</dbReference>
<protein>
    <recommendedName>
        <fullName evidence="10">L-threonylcarbamoyladenylate synthase</fullName>
        <ecNumber evidence="3">2.7.7.87</ecNumber>
    </recommendedName>
    <alternativeName>
        <fullName evidence="10">L-threonylcarbamoyladenylate synthase</fullName>
    </alternativeName>
</protein>
<evidence type="ECO:0000256" key="2">
    <source>
        <dbReference type="ARBA" id="ARBA00007663"/>
    </source>
</evidence>
<dbReference type="Proteomes" id="UP001197609">
    <property type="component" value="Unassembled WGS sequence"/>
</dbReference>
<keyword evidence="9" id="KW-0067">ATP-binding</keyword>
<dbReference type="GO" id="GO:0061710">
    <property type="term" value="F:L-threonylcarbamoyladenylate synthase"/>
    <property type="evidence" value="ECO:0007669"/>
    <property type="project" value="UniProtKB-EC"/>
</dbReference>
<evidence type="ECO:0000256" key="4">
    <source>
        <dbReference type="ARBA" id="ARBA00022490"/>
    </source>
</evidence>
<comment type="catalytic activity">
    <reaction evidence="11">
        <text>L-threonine + hydrogencarbonate + ATP = L-threonylcarbamoyladenylate + diphosphate + H2O</text>
        <dbReference type="Rhea" id="RHEA:36407"/>
        <dbReference type="ChEBI" id="CHEBI:15377"/>
        <dbReference type="ChEBI" id="CHEBI:17544"/>
        <dbReference type="ChEBI" id="CHEBI:30616"/>
        <dbReference type="ChEBI" id="CHEBI:33019"/>
        <dbReference type="ChEBI" id="CHEBI:57926"/>
        <dbReference type="ChEBI" id="CHEBI:73682"/>
        <dbReference type="EC" id="2.7.7.87"/>
    </reaction>
</comment>
<comment type="caution">
    <text evidence="13">The sequence shown here is derived from an EMBL/GenBank/DDBJ whole genome shotgun (WGS) entry which is preliminary data.</text>
</comment>
<organism evidence="13 14">
    <name type="scientific">Candidatus Methylomirabilis tolerans</name>
    <dbReference type="NCBI Taxonomy" id="3123416"/>
    <lineage>
        <taxon>Bacteria</taxon>
        <taxon>Candidatus Methylomirabilota</taxon>
        <taxon>Candidatus Methylomirabilia</taxon>
        <taxon>Candidatus Methylomirabilales</taxon>
        <taxon>Candidatus Methylomirabilaceae</taxon>
        <taxon>Candidatus Methylomirabilis</taxon>
    </lineage>
</organism>
<keyword evidence="5" id="KW-0808">Transferase</keyword>
<evidence type="ECO:0000256" key="8">
    <source>
        <dbReference type="ARBA" id="ARBA00022741"/>
    </source>
</evidence>
<dbReference type="EC" id="2.7.7.87" evidence="3"/>
<proteinExistence type="inferred from homology"/>
<evidence type="ECO:0000256" key="1">
    <source>
        <dbReference type="ARBA" id="ARBA00004496"/>
    </source>
</evidence>
<dbReference type="PANTHER" id="PTHR17490">
    <property type="entry name" value="SUA5"/>
    <property type="match status" value="1"/>
</dbReference>
<evidence type="ECO:0000313" key="14">
    <source>
        <dbReference type="Proteomes" id="UP001197609"/>
    </source>
</evidence>
<name>A0AAJ1AJN6_9BACT</name>
<evidence type="ECO:0000256" key="5">
    <source>
        <dbReference type="ARBA" id="ARBA00022679"/>
    </source>
</evidence>
<dbReference type="GO" id="GO:0000049">
    <property type="term" value="F:tRNA binding"/>
    <property type="evidence" value="ECO:0007669"/>
    <property type="project" value="TreeGrafter"/>
</dbReference>
<dbReference type="SUPFAM" id="SSF55821">
    <property type="entry name" value="YrdC/RibB"/>
    <property type="match status" value="1"/>
</dbReference>
<keyword evidence="6" id="KW-0819">tRNA processing</keyword>
<dbReference type="InterPro" id="IPR017945">
    <property type="entry name" value="DHBP_synth_RibB-like_a/b_dom"/>
</dbReference>
<evidence type="ECO:0000256" key="6">
    <source>
        <dbReference type="ARBA" id="ARBA00022694"/>
    </source>
</evidence>
<dbReference type="Pfam" id="PF01300">
    <property type="entry name" value="Sua5_yciO_yrdC"/>
    <property type="match status" value="1"/>
</dbReference>
<keyword evidence="8" id="KW-0547">Nucleotide-binding</keyword>
<evidence type="ECO:0000259" key="12">
    <source>
        <dbReference type="PROSITE" id="PS51163"/>
    </source>
</evidence>
<dbReference type="GO" id="GO:0005524">
    <property type="term" value="F:ATP binding"/>
    <property type="evidence" value="ECO:0007669"/>
    <property type="project" value="UniProtKB-KW"/>
</dbReference>
<dbReference type="EMBL" id="JAIOIU010000071">
    <property type="protein sequence ID" value="MBZ0159681.1"/>
    <property type="molecule type" value="Genomic_DNA"/>
</dbReference>
<evidence type="ECO:0000313" key="13">
    <source>
        <dbReference type="EMBL" id="MBZ0159681.1"/>
    </source>
</evidence>
<feature type="domain" description="YrdC-like" evidence="12">
    <location>
        <begin position="24"/>
        <end position="210"/>
    </location>
</feature>
<evidence type="ECO:0000256" key="3">
    <source>
        <dbReference type="ARBA" id="ARBA00012584"/>
    </source>
</evidence>
<dbReference type="GO" id="GO:0003725">
    <property type="term" value="F:double-stranded RNA binding"/>
    <property type="evidence" value="ECO:0007669"/>
    <property type="project" value="InterPro"/>
</dbReference>
<evidence type="ECO:0000256" key="11">
    <source>
        <dbReference type="ARBA" id="ARBA00048366"/>
    </source>
</evidence>
<reference evidence="13 14" key="1">
    <citation type="journal article" date="2021" name="bioRxiv">
        <title>Unraveling nitrogen, sulfur and carbon metabolic pathways and microbial community transcriptional responses to substrate deprivation and toxicity stresses in a bioreactor mimicking anoxic brackish coastal sediment conditions.</title>
        <authorList>
            <person name="Martins P.D."/>
            <person name="Echeveste M.J."/>
            <person name="Arshad A."/>
            <person name="Kurth J."/>
            <person name="Ouboter H."/>
            <person name="Jetten M.S.M."/>
            <person name="Welte C.U."/>
        </authorList>
    </citation>
    <scope>NUCLEOTIDE SEQUENCE [LARGE SCALE GENOMIC DNA]</scope>
    <source>
        <strain evidence="13">MAG_38</strain>
    </source>
</reference>
<dbReference type="AlphaFoldDB" id="A0AAJ1AJN6"/>
<keyword evidence="4" id="KW-0963">Cytoplasm</keyword>
<evidence type="ECO:0000256" key="10">
    <source>
        <dbReference type="ARBA" id="ARBA00029774"/>
    </source>
</evidence>
<dbReference type="GO" id="GO:0006450">
    <property type="term" value="P:regulation of translational fidelity"/>
    <property type="evidence" value="ECO:0007669"/>
    <property type="project" value="TreeGrafter"/>
</dbReference>
<dbReference type="GO" id="GO:0008033">
    <property type="term" value="P:tRNA processing"/>
    <property type="evidence" value="ECO:0007669"/>
    <property type="project" value="UniProtKB-KW"/>
</dbReference>
<dbReference type="InterPro" id="IPR050156">
    <property type="entry name" value="TC-AMP_synthase_SUA5"/>
</dbReference>
<dbReference type="PROSITE" id="PS51163">
    <property type="entry name" value="YRDC"/>
    <property type="match status" value="1"/>
</dbReference>
<sequence>MMRTGDRPNAQAVRLAVAPQAPSSRAIARAASVLRRGGLVAFPTDTLYALGADALNPLAVRRVFAAKGRSLRSPIPLLVADLTMAIQLVGELPEAAVRLAECYWPGPLTLVLWAPREICTLLTAGTDRIGLRVPDSAIALALIRRFGGPVTGTSANRSGVKDSMDAHDVLRQLGDQVDLILDGGPTVGGNPSTVVDVTISPPAIVRHGPVQQEEILSLLGL</sequence>
<dbReference type="PANTHER" id="PTHR17490:SF16">
    <property type="entry name" value="THREONYLCARBAMOYL-AMP SYNTHASE"/>
    <property type="match status" value="1"/>
</dbReference>
<dbReference type="InterPro" id="IPR006070">
    <property type="entry name" value="Sua5-like_dom"/>
</dbReference>
<comment type="similarity">
    <text evidence="2">Belongs to the SUA5 family.</text>
</comment>
<evidence type="ECO:0000256" key="7">
    <source>
        <dbReference type="ARBA" id="ARBA00022695"/>
    </source>
</evidence>
<accession>A0AAJ1AJN6</accession>
<comment type="subcellular location">
    <subcellularLocation>
        <location evidence="1">Cytoplasm</location>
    </subcellularLocation>
</comment>
<evidence type="ECO:0000256" key="9">
    <source>
        <dbReference type="ARBA" id="ARBA00022840"/>
    </source>
</evidence>
<dbReference type="NCBIfam" id="TIGR00057">
    <property type="entry name" value="L-threonylcarbamoyladenylate synthase"/>
    <property type="match status" value="1"/>
</dbReference>
<gene>
    <name evidence="13" type="ORF">K8G79_06055</name>
</gene>
<keyword evidence="7" id="KW-0548">Nucleotidyltransferase</keyword>